<dbReference type="GeneID" id="24439692"/>
<protein>
    <submittedName>
        <fullName evidence="1">Uncharacterized protein</fullName>
    </submittedName>
</protein>
<proteinExistence type="predicted"/>
<keyword evidence="2" id="KW-1185">Reference proteome</keyword>
<sequence length="194" mass="23201">MINTFKSSILQEQIPKNKFRIKSHLILNIFLKACYLYNLRVKIVLLKKICCLDSEIYLSKVFQVFVNLTLKNEKLRILTINRRYFNINFCQIDILAQTLSQLFHIIGVLLVQVKIQTDFFKRFLLLYESKQQAIINIAIIYKKSNFFQSLNSIQIPINLFNMLDLIFTFLQLNIEIQYFQHFKALCKFYKILII</sequence>
<dbReference type="RefSeq" id="XP_012653782.1">
    <property type="nucleotide sequence ID" value="XM_012798328.1"/>
</dbReference>
<dbReference type="Proteomes" id="UP000009168">
    <property type="component" value="Unassembled WGS sequence"/>
</dbReference>
<gene>
    <name evidence="1" type="ORF">TTHERM_000581748</name>
</gene>
<dbReference type="EMBL" id="GG662649">
    <property type="protein sequence ID" value="EWS73652.1"/>
    <property type="molecule type" value="Genomic_DNA"/>
</dbReference>
<organism evidence="1 2">
    <name type="scientific">Tetrahymena thermophila (strain SB210)</name>
    <dbReference type="NCBI Taxonomy" id="312017"/>
    <lineage>
        <taxon>Eukaryota</taxon>
        <taxon>Sar</taxon>
        <taxon>Alveolata</taxon>
        <taxon>Ciliophora</taxon>
        <taxon>Intramacronucleata</taxon>
        <taxon>Oligohymenophorea</taxon>
        <taxon>Hymenostomatida</taxon>
        <taxon>Tetrahymenina</taxon>
        <taxon>Tetrahymenidae</taxon>
        <taxon>Tetrahymena</taxon>
    </lineage>
</organism>
<name>W7X8H6_TETTS</name>
<dbReference type="KEGG" id="tet:TTHERM_000581748"/>
<dbReference type="AlphaFoldDB" id="W7X8H6"/>
<evidence type="ECO:0000313" key="2">
    <source>
        <dbReference type="Proteomes" id="UP000009168"/>
    </source>
</evidence>
<reference evidence="2" key="1">
    <citation type="journal article" date="2006" name="PLoS Biol.">
        <title>Macronuclear genome sequence of the ciliate Tetrahymena thermophila, a model eukaryote.</title>
        <authorList>
            <person name="Eisen J.A."/>
            <person name="Coyne R.S."/>
            <person name="Wu M."/>
            <person name="Wu D."/>
            <person name="Thiagarajan M."/>
            <person name="Wortman J.R."/>
            <person name="Badger J.H."/>
            <person name="Ren Q."/>
            <person name="Amedeo P."/>
            <person name="Jones K.M."/>
            <person name="Tallon L.J."/>
            <person name="Delcher A.L."/>
            <person name="Salzberg S.L."/>
            <person name="Silva J.C."/>
            <person name="Haas B.J."/>
            <person name="Majoros W.H."/>
            <person name="Farzad M."/>
            <person name="Carlton J.M."/>
            <person name="Smith R.K. Jr."/>
            <person name="Garg J."/>
            <person name="Pearlman R.E."/>
            <person name="Karrer K.M."/>
            <person name="Sun L."/>
            <person name="Manning G."/>
            <person name="Elde N.C."/>
            <person name="Turkewitz A.P."/>
            <person name="Asai D.J."/>
            <person name="Wilkes D.E."/>
            <person name="Wang Y."/>
            <person name="Cai H."/>
            <person name="Collins K."/>
            <person name="Stewart B.A."/>
            <person name="Lee S.R."/>
            <person name="Wilamowska K."/>
            <person name="Weinberg Z."/>
            <person name="Ruzzo W.L."/>
            <person name="Wloga D."/>
            <person name="Gaertig J."/>
            <person name="Frankel J."/>
            <person name="Tsao C.-C."/>
            <person name="Gorovsky M.A."/>
            <person name="Keeling P.J."/>
            <person name="Waller R.F."/>
            <person name="Patron N.J."/>
            <person name="Cherry J.M."/>
            <person name="Stover N.A."/>
            <person name="Krieger C.J."/>
            <person name="del Toro C."/>
            <person name="Ryder H.F."/>
            <person name="Williamson S.C."/>
            <person name="Barbeau R.A."/>
            <person name="Hamilton E.P."/>
            <person name="Orias E."/>
        </authorList>
    </citation>
    <scope>NUCLEOTIDE SEQUENCE [LARGE SCALE GENOMIC DNA]</scope>
    <source>
        <strain evidence="2">SB210</strain>
    </source>
</reference>
<dbReference type="InParanoid" id="W7X8H6"/>
<accession>W7X8H6</accession>
<evidence type="ECO:0000313" key="1">
    <source>
        <dbReference type="EMBL" id="EWS73652.1"/>
    </source>
</evidence>